<dbReference type="Proteomes" id="UP000509597">
    <property type="component" value="Chromosome"/>
</dbReference>
<dbReference type="AlphaFoldDB" id="A0A7H9BIP0"/>
<dbReference type="InterPro" id="IPR023346">
    <property type="entry name" value="Lysozyme-like_dom_sf"/>
</dbReference>
<dbReference type="Pfam" id="PF08238">
    <property type="entry name" value="Sel1"/>
    <property type="match status" value="1"/>
</dbReference>
<sequence length="295" mass="32767">MMLHLQCFDRAILLLGTLLFSGFTQANQAVFAEFTELESADPWAAAVQYCRAARHGVIEAQYRLGMLYAFGLGVPENRSAAASLFSIAAEQGHLHAQNMLEMVHLKSNELPACVLSAVDPERAPGISMTAMPIQLNGDQKKTAEIISKIAHWYGVDPNFALSIAMVESRLNRHAVSPKEAMGVMQLIPDTAQRFNVRDVFNVSQNVKGGVQYLRFLIERYQGRIDLVSAAYNAGEGAVDRYRAIPPYPETRQYVLRVQRFYPALIHIPDQARFPPAPLAVQKTILAKARTNKLAK</sequence>
<reference evidence="4 5" key="1">
    <citation type="submission" date="2020-07" db="EMBL/GenBank/DDBJ databases">
        <title>Complete genome sequence of Chitinibacter sp. 2T18.</title>
        <authorList>
            <person name="Bae J.-W."/>
            <person name="Choi J.-W."/>
        </authorList>
    </citation>
    <scope>NUCLEOTIDE SEQUENCE [LARGE SCALE GENOMIC DNA]</scope>
    <source>
        <strain evidence="4 5">2T18</strain>
    </source>
</reference>
<protein>
    <submittedName>
        <fullName evidence="4">Transglycosylase SLT domain-containing protein</fullName>
    </submittedName>
</protein>
<evidence type="ECO:0000256" key="1">
    <source>
        <dbReference type="ARBA" id="ARBA00007734"/>
    </source>
</evidence>
<dbReference type="EMBL" id="CP058627">
    <property type="protein sequence ID" value="QLG88098.1"/>
    <property type="molecule type" value="Genomic_DNA"/>
</dbReference>
<dbReference type="InterPro" id="IPR006597">
    <property type="entry name" value="Sel1-like"/>
</dbReference>
<keyword evidence="5" id="KW-1185">Reference proteome</keyword>
<evidence type="ECO:0000313" key="4">
    <source>
        <dbReference type="EMBL" id="QLG88098.1"/>
    </source>
</evidence>
<feature type="chain" id="PRO_5028930069" evidence="2">
    <location>
        <begin position="27"/>
        <end position="295"/>
    </location>
</feature>
<dbReference type="PANTHER" id="PTHR37423">
    <property type="entry name" value="SOLUBLE LYTIC MUREIN TRANSGLYCOSYLASE-RELATED"/>
    <property type="match status" value="1"/>
</dbReference>
<dbReference type="Pfam" id="PF01464">
    <property type="entry name" value="SLT"/>
    <property type="match status" value="1"/>
</dbReference>
<evidence type="ECO:0000259" key="3">
    <source>
        <dbReference type="Pfam" id="PF01464"/>
    </source>
</evidence>
<dbReference type="CDD" id="cd00254">
    <property type="entry name" value="LT-like"/>
    <property type="match status" value="1"/>
</dbReference>
<feature type="signal peptide" evidence="2">
    <location>
        <begin position="1"/>
        <end position="26"/>
    </location>
</feature>
<dbReference type="InterPro" id="IPR008258">
    <property type="entry name" value="Transglycosylase_SLT_dom_1"/>
</dbReference>
<organism evidence="4 5">
    <name type="scientific">Chitinibacter bivalviorum</name>
    <dbReference type="NCBI Taxonomy" id="2739434"/>
    <lineage>
        <taxon>Bacteria</taxon>
        <taxon>Pseudomonadati</taxon>
        <taxon>Pseudomonadota</taxon>
        <taxon>Betaproteobacteria</taxon>
        <taxon>Neisseriales</taxon>
        <taxon>Chitinibacteraceae</taxon>
        <taxon>Chitinibacter</taxon>
    </lineage>
</organism>
<feature type="domain" description="Transglycosylase SLT" evidence="3">
    <location>
        <begin position="146"/>
        <end position="244"/>
    </location>
</feature>
<dbReference type="KEGG" id="chiz:HQ393_07425"/>
<evidence type="ECO:0000313" key="5">
    <source>
        <dbReference type="Proteomes" id="UP000509597"/>
    </source>
</evidence>
<dbReference type="PANTHER" id="PTHR37423:SF2">
    <property type="entry name" value="MEMBRANE-BOUND LYTIC MUREIN TRANSGLYCOSYLASE C"/>
    <property type="match status" value="1"/>
</dbReference>
<accession>A0A7H9BIP0</accession>
<gene>
    <name evidence="4" type="ORF">HQ393_07425</name>
</gene>
<dbReference type="Gene3D" id="1.10.530.10">
    <property type="match status" value="1"/>
</dbReference>
<evidence type="ECO:0000256" key="2">
    <source>
        <dbReference type="SAM" id="SignalP"/>
    </source>
</evidence>
<name>A0A7H9BIP0_9NEIS</name>
<dbReference type="SMART" id="SM00671">
    <property type="entry name" value="SEL1"/>
    <property type="match status" value="1"/>
</dbReference>
<keyword evidence="2" id="KW-0732">Signal</keyword>
<dbReference type="SUPFAM" id="SSF81901">
    <property type="entry name" value="HCP-like"/>
    <property type="match status" value="1"/>
</dbReference>
<dbReference type="InterPro" id="IPR011990">
    <property type="entry name" value="TPR-like_helical_dom_sf"/>
</dbReference>
<proteinExistence type="inferred from homology"/>
<comment type="similarity">
    <text evidence="1">Belongs to the transglycosylase Slt family.</text>
</comment>
<dbReference type="Gene3D" id="1.25.40.10">
    <property type="entry name" value="Tetratricopeptide repeat domain"/>
    <property type="match status" value="1"/>
</dbReference>
<dbReference type="SUPFAM" id="SSF53955">
    <property type="entry name" value="Lysozyme-like"/>
    <property type="match status" value="1"/>
</dbReference>